<gene>
    <name evidence="2" type="ORF">POTOM_016435</name>
</gene>
<keyword evidence="3" id="KW-1185">Reference proteome</keyword>
<sequence>MPLTRIGFYSSSTGHNFDRMYGLLLCRGNTSPELCQSCIKTISEDIMNRCLNNKKEIIWHVRQEKIHLVHSIPNLLPSERKRKKDDDEMRKEEDDVFALIFFFQKSNQ</sequence>
<dbReference type="Proteomes" id="UP000886885">
    <property type="component" value="Chromosome 4A"/>
</dbReference>
<proteinExistence type="predicted"/>
<dbReference type="InterPro" id="IPR002902">
    <property type="entry name" value="GNK2"/>
</dbReference>
<dbReference type="Pfam" id="PF01657">
    <property type="entry name" value="Stress-antifung"/>
    <property type="match status" value="1"/>
</dbReference>
<evidence type="ECO:0000313" key="2">
    <source>
        <dbReference type="EMBL" id="KAG6780028.1"/>
    </source>
</evidence>
<dbReference type="PANTHER" id="PTHR32411:SF43">
    <property type="entry name" value="CYSTEINE-RICH REPEAT SECRETORY PROTEIN 38"/>
    <property type="match status" value="1"/>
</dbReference>
<accession>A0A8X7ZZD8</accession>
<dbReference type="InterPro" id="IPR050581">
    <property type="entry name" value="CRR_secretory_protein"/>
</dbReference>
<reference evidence="2" key="1">
    <citation type="journal article" date="2020" name="bioRxiv">
        <title>Hybrid origin of Populus tomentosa Carr. identified through genome sequencing and phylogenomic analysis.</title>
        <authorList>
            <person name="An X."/>
            <person name="Gao K."/>
            <person name="Chen Z."/>
            <person name="Li J."/>
            <person name="Yang X."/>
            <person name="Yang X."/>
            <person name="Zhou J."/>
            <person name="Guo T."/>
            <person name="Zhao T."/>
            <person name="Huang S."/>
            <person name="Miao D."/>
            <person name="Khan W.U."/>
            <person name="Rao P."/>
            <person name="Ye M."/>
            <person name="Lei B."/>
            <person name="Liao W."/>
            <person name="Wang J."/>
            <person name="Ji L."/>
            <person name="Li Y."/>
            <person name="Guo B."/>
            <person name="Mustafa N.S."/>
            <person name="Li S."/>
            <person name="Yun Q."/>
            <person name="Keller S.R."/>
            <person name="Mao J."/>
            <person name="Zhang R."/>
            <person name="Strauss S.H."/>
        </authorList>
    </citation>
    <scope>NUCLEOTIDE SEQUENCE</scope>
    <source>
        <strain evidence="2">GM15</strain>
        <tissue evidence="2">Leaf</tissue>
    </source>
</reference>
<dbReference type="OrthoDB" id="1909574at2759"/>
<organism evidence="2 3">
    <name type="scientific">Populus tomentosa</name>
    <name type="common">Chinese white poplar</name>
    <dbReference type="NCBI Taxonomy" id="118781"/>
    <lineage>
        <taxon>Eukaryota</taxon>
        <taxon>Viridiplantae</taxon>
        <taxon>Streptophyta</taxon>
        <taxon>Embryophyta</taxon>
        <taxon>Tracheophyta</taxon>
        <taxon>Spermatophyta</taxon>
        <taxon>Magnoliopsida</taxon>
        <taxon>eudicotyledons</taxon>
        <taxon>Gunneridae</taxon>
        <taxon>Pentapetalae</taxon>
        <taxon>rosids</taxon>
        <taxon>fabids</taxon>
        <taxon>Malpighiales</taxon>
        <taxon>Salicaceae</taxon>
        <taxon>Saliceae</taxon>
        <taxon>Populus</taxon>
    </lineage>
</organism>
<feature type="domain" description="Gnk2-homologous" evidence="1">
    <location>
        <begin position="1"/>
        <end position="72"/>
    </location>
</feature>
<name>A0A8X7ZZD8_POPTO</name>
<dbReference type="PANTHER" id="PTHR32411">
    <property type="entry name" value="CYSTEINE-RICH REPEAT SECRETORY PROTEIN 38-RELATED"/>
    <property type="match status" value="1"/>
</dbReference>
<dbReference type="EMBL" id="JAAWWB010000007">
    <property type="protein sequence ID" value="KAG6780028.1"/>
    <property type="molecule type" value="Genomic_DNA"/>
</dbReference>
<dbReference type="CDD" id="cd23509">
    <property type="entry name" value="Gnk2-like"/>
    <property type="match status" value="1"/>
</dbReference>
<evidence type="ECO:0000313" key="3">
    <source>
        <dbReference type="Proteomes" id="UP000886885"/>
    </source>
</evidence>
<dbReference type="PROSITE" id="PS51473">
    <property type="entry name" value="GNK2"/>
    <property type="match status" value="1"/>
</dbReference>
<comment type="caution">
    <text evidence="2">The sequence shown here is derived from an EMBL/GenBank/DDBJ whole genome shotgun (WGS) entry which is preliminary data.</text>
</comment>
<protein>
    <recommendedName>
        <fullName evidence="1">Gnk2-homologous domain-containing protein</fullName>
    </recommendedName>
</protein>
<dbReference type="AlphaFoldDB" id="A0A8X7ZZD8"/>
<evidence type="ECO:0000259" key="1">
    <source>
        <dbReference type="PROSITE" id="PS51473"/>
    </source>
</evidence>